<dbReference type="EMBL" id="JACJKX010000002">
    <property type="protein sequence ID" value="MBM6928074.1"/>
    <property type="molecule type" value="Genomic_DNA"/>
</dbReference>
<gene>
    <name evidence="4" type="primary">lptD</name>
    <name evidence="7" type="ORF">H5985_02145</name>
</gene>
<dbReference type="InterPro" id="IPR007543">
    <property type="entry name" value="LptD_C"/>
</dbReference>
<sequence precursor="true">MSDFSKTTRKGLPALKMLSLACALACASYAHAQASDAVRLRTASSLSDSSQLVNENSASFISADQMETTDDEIILRGDAEVRRARTLIRGDNITYTQSSDTVDVQGNAVVLRDGVRFAGPELNYQIETQTGEMQDASYEYPARRIQGKSKYARFESGESTQLRQATLSTCKPGSKAWWIEADTLTIDETTNMATAHDMSFHLAGLPVMGLPYAFFPVGTDRQSGLLTPTIGMSSELGLDYAQPIYWNIAPNYDYTFTPRLVTRHGIILGNEFRFLTPNMGATMVYDYMPHDRREGDSRYGAKVDGWAKWNDINFKANYNKVSDGDYLDDFSGEFNESDESVLPQDLSMSYGKDFWNASLSVRKNQVLDRTDHDPVDRPYEKVPEFRWSAYYADFHGFEISSTLEATRFKHQEEDYKPEGDRFYMNHSIAYPMRGAAWFITPKAMITGVSYNLTGLENLNKGFQDFVGYEKHSSFTVPTFSLDSGLIFERDTSWFGSDATQTFEPRLFYVYTPYRDQSHMPVFDSSYADLSFGSFFLENEFTGHDRVSEANQLSLILTSRYLDRKTGFEWLRASIGQRFYFSDQNVGLNKYTINDWYRYRYLKAEGINEDRKSDYLANVTAHLTKDVTFSTTAQYSTTETRITRMNAGIRWQPKPSSVVGLYYRFDDLKTTPEVDRIRQIDFGVQWPLSNSFYGLARYNYDLDAGKTVDAIAGVEYAADCWALRFVGQKVLDSEDKYDYRFYVQLELTGLGGIGSDPLETLRRAIPGYRPVTDQPGAAGLYDYYE</sequence>
<keyword evidence="8" id="KW-1185">Reference proteome</keyword>
<comment type="subcellular location">
    <subcellularLocation>
        <location evidence="4">Cell outer membrane</location>
    </subcellularLocation>
</comment>
<evidence type="ECO:0000256" key="3">
    <source>
        <dbReference type="ARBA" id="ARBA00023237"/>
    </source>
</evidence>
<keyword evidence="1 4" id="KW-0732">Signal</keyword>
<comment type="caution">
    <text evidence="7">The sequence shown here is derived from an EMBL/GenBank/DDBJ whole genome shotgun (WGS) entry which is preliminary data.</text>
</comment>
<dbReference type="Gene3D" id="2.60.450.10">
    <property type="entry name" value="Lipopolysaccharide (LPS) transport protein A like domain"/>
    <property type="match status" value="1"/>
</dbReference>
<comment type="subunit">
    <text evidence="4">Component of the lipopolysaccharide transport and assembly complex. Interacts with LptE and LptA.</text>
</comment>
<dbReference type="PANTHER" id="PTHR30189:SF1">
    <property type="entry name" value="LPS-ASSEMBLY PROTEIN LPTD"/>
    <property type="match status" value="1"/>
</dbReference>
<keyword evidence="2 4" id="KW-0472">Membrane</keyword>
<evidence type="ECO:0000256" key="1">
    <source>
        <dbReference type="ARBA" id="ARBA00022729"/>
    </source>
</evidence>
<dbReference type="Proteomes" id="UP000777002">
    <property type="component" value="Unassembled WGS sequence"/>
</dbReference>
<dbReference type="InterPro" id="IPR020889">
    <property type="entry name" value="LipoPS_assembly_LptD"/>
</dbReference>
<evidence type="ECO:0000256" key="2">
    <source>
        <dbReference type="ARBA" id="ARBA00023136"/>
    </source>
</evidence>
<feature type="signal peptide" evidence="4">
    <location>
        <begin position="1"/>
        <end position="32"/>
    </location>
</feature>
<organism evidence="7 8">
    <name type="scientific">Parasutterella secunda</name>
    <dbReference type="NCBI Taxonomy" id="626947"/>
    <lineage>
        <taxon>Bacteria</taxon>
        <taxon>Pseudomonadati</taxon>
        <taxon>Pseudomonadota</taxon>
        <taxon>Betaproteobacteria</taxon>
        <taxon>Burkholderiales</taxon>
        <taxon>Sutterellaceae</taxon>
        <taxon>Parasutterella</taxon>
    </lineage>
</organism>
<comment type="similarity">
    <text evidence="4">Belongs to the LptD family.</text>
</comment>
<comment type="function">
    <text evidence="4">Together with LptE, is involved in the assembly of lipopolysaccharide (LPS) at the surface of the outer membrane.</text>
</comment>
<evidence type="ECO:0000256" key="4">
    <source>
        <dbReference type="HAMAP-Rule" id="MF_01411"/>
    </source>
</evidence>
<dbReference type="HAMAP" id="MF_01411">
    <property type="entry name" value="LPS_assembly_LptD"/>
    <property type="match status" value="1"/>
</dbReference>
<keyword evidence="3 4" id="KW-0998">Cell outer membrane</keyword>
<evidence type="ECO:0000259" key="6">
    <source>
        <dbReference type="Pfam" id="PF04453"/>
    </source>
</evidence>
<comment type="caution">
    <text evidence="4">Lacks conserved residue(s) required for the propagation of feature annotation.</text>
</comment>
<dbReference type="InterPro" id="IPR005653">
    <property type="entry name" value="OstA-like_N"/>
</dbReference>
<dbReference type="Pfam" id="PF03968">
    <property type="entry name" value="LptD_N"/>
    <property type="match status" value="1"/>
</dbReference>
<reference evidence="7 8" key="1">
    <citation type="journal article" date="2021" name="Sci. Rep.">
        <title>The distribution of antibiotic resistance genes in chicken gut microbiota commensals.</title>
        <authorList>
            <person name="Juricova H."/>
            <person name="Matiasovicova J."/>
            <person name="Kubasova T."/>
            <person name="Cejkova D."/>
            <person name="Rychlik I."/>
        </authorList>
    </citation>
    <scope>NUCLEOTIDE SEQUENCE [LARGE SCALE GENOMIC DNA]</scope>
    <source>
        <strain evidence="7 8">An562</strain>
    </source>
</reference>
<evidence type="ECO:0000313" key="7">
    <source>
        <dbReference type="EMBL" id="MBM6928074.1"/>
    </source>
</evidence>
<dbReference type="PANTHER" id="PTHR30189">
    <property type="entry name" value="LPS-ASSEMBLY PROTEIN"/>
    <property type="match status" value="1"/>
</dbReference>
<dbReference type="InterPro" id="IPR050218">
    <property type="entry name" value="LptD"/>
</dbReference>
<name>A0ABS2GSY5_9BURK</name>
<feature type="domain" description="LptD C-terminal" evidence="6">
    <location>
        <begin position="310"/>
        <end position="689"/>
    </location>
</feature>
<proteinExistence type="inferred from homology"/>
<accession>A0ABS2GSY5</accession>
<dbReference type="Pfam" id="PF04453">
    <property type="entry name" value="LptD"/>
    <property type="match status" value="1"/>
</dbReference>
<feature type="domain" description="Organic solvent tolerance-like N-terminal" evidence="5">
    <location>
        <begin position="61"/>
        <end position="191"/>
    </location>
</feature>
<evidence type="ECO:0000313" key="8">
    <source>
        <dbReference type="Proteomes" id="UP000777002"/>
    </source>
</evidence>
<protein>
    <recommendedName>
        <fullName evidence="4">LPS-assembly protein LptD</fullName>
    </recommendedName>
</protein>
<feature type="chain" id="PRO_5044907186" description="LPS-assembly protein LptD" evidence="4">
    <location>
        <begin position="33"/>
        <end position="784"/>
    </location>
</feature>
<evidence type="ECO:0000259" key="5">
    <source>
        <dbReference type="Pfam" id="PF03968"/>
    </source>
</evidence>
<dbReference type="RefSeq" id="WP_205049669.1">
    <property type="nucleotide sequence ID" value="NZ_JACJKX010000002.1"/>
</dbReference>